<comment type="cofactor">
    <cofactor evidence="1">
        <name>Mg(2+)</name>
        <dbReference type="ChEBI" id="CHEBI:18420"/>
    </cofactor>
</comment>
<evidence type="ECO:0000256" key="1">
    <source>
        <dbReference type="ARBA" id="ARBA00001946"/>
    </source>
</evidence>
<sequence>MLTSLKASSGPIATADGYKQVLWSTSTRLWPSVSEFWEQSKRHARAFLNPEANRTRTKANSPRSVTNSYSNSTSSPNPNPRPHATSPPSRLRLPPPLPPRRRSRHASSFPSPPSAPPLAPRKPQPSLLRSPIYYPPPRLASPRPHHTPHPPPAAPGRDEMATASDPSSASDPAAAATAPPEGNALPGAGGPEIAFFDVETSVPQRAGQGYALLEFGAILVCPRRLVEVAAYATLVRPADLASAISAASVRCNGITRDAVSGAPPFRDVADAVYDLLNGRVWAGHNIVRFDTARIREAFAEIGRPPPEPKGLIDTLPLLTQRFGRRAGDMKMATLANYFGLGKQRHRSLDDVRMNLEVLKYCATVLFLEASLPEVLTVENLVERAITRSRANGSASPEAPKPEANSSPDSSKRQRTVCPADGALPEGGDQGTSDPSTSKESVELVSHIEEMKLDTTIQMDASSSGGSGFLEPDDISTENIKISIAPLHQFGRRSSIQHKDSPLQLCSSGLNVQFGVSTKFLDNAGRPKLNIVVDIPENLSKVLEFCDDLARKSSQESGSTSEWRPLVKKYGYVNRPTVRLNIPTIVSGNSAIYSTEICLKEPSGSIQKLAFSNVDATELDFLVVRGSKVDAFFSLEIYDYQQNAGVRLVANRLVVHSK</sequence>
<feature type="region of interest" description="Disordered" evidence="7">
    <location>
        <begin position="47"/>
        <end position="190"/>
    </location>
</feature>
<dbReference type="Pfam" id="PF00929">
    <property type="entry name" value="RNase_T"/>
    <property type="match status" value="1"/>
</dbReference>
<keyword evidence="2" id="KW-0540">Nuclease</keyword>
<dbReference type="FunFam" id="3.30.420.10:FF:000040">
    <property type="entry name" value="Exonuclease family protein"/>
    <property type="match status" value="1"/>
</dbReference>
<dbReference type="AlphaFoldDB" id="A0A835C345"/>
<keyword evidence="10" id="KW-1185">Reference proteome</keyword>
<comment type="caution">
    <text evidence="9">The sequence shown here is derived from an EMBL/GenBank/DDBJ whole genome shotgun (WGS) entry which is preliminary data.</text>
</comment>
<organism evidence="9 10">
    <name type="scientific">Digitaria exilis</name>
    <dbReference type="NCBI Taxonomy" id="1010633"/>
    <lineage>
        <taxon>Eukaryota</taxon>
        <taxon>Viridiplantae</taxon>
        <taxon>Streptophyta</taxon>
        <taxon>Embryophyta</taxon>
        <taxon>Tracheophyta</taxon>
        <taxon>Spermatophyta</taxon>
        <taxon>Magnoliopsida</taxon>
        <taxon>Liliopsida</taxon>
        <taxon>Poales</taxon>
        <taxon>Poaceae</taxon>
        <taxon>PACMAD clade</taxon>
        <taxon>Panicoideae</taxon>
        <taxon>Panicodae</taxon>
        <taxon>Paniceae</taxon>
        <taxon>Anthephorinae</taxon>
        <taxon>Digitaria</taxon>
    </lineage>
</organism>
<dbReference type="GO" id="GO:0003676">
    <property type="term" value="F:nucleic acid binding"/>
    <property type="evidence" value="ECO:0007669"/>
    <property type="project" value="InterPro"/>
</dbReference>
<dbReference type="OrthoDB" id="2018529at2759"/>
<gene>
    <name evidence="9" type="ORF">HU200_021911</name>
</gene>
<dbReference type="Proteomes" id="UP000636709">
    <property type="component" value="Unassembled WGS sequence"/>
</dbReference>
<dbReference type="GO" id="GO:0008408">
    <property type="term" value="F:3'-5' exonuclease activity"/>
    <property type="evidence" value="ECO:0007669"/>
    <property type="project" value="TreeGrafter"/>
</dbReference>
<reference evidence="9" key="1">
    <citation type="submission" date="2020-07" db="EMBL/GenBank/DDBJ databases">
        <title>Genome sequence and genetic diversity analysis of an under-domesticated orphan crop, white fonio (Digitaria exilis).</title>
        <authorList>
            <person name="Bennetzen J.L."/>
            <person name="Chen S."/>
            <person name="Ma X."/>
            <person name="Wang X."/>
            <person name="Yssel A.E.J."/>
            <person name="Chaluvadi S.R."/>
            <person name="Johnson M."/>
            <person name="Gangashetty P."/>
            <person name="Hamidou F."/>
            <person name="Sanogo M.D."/>
            <person name="Zwaenepoel A."/>
            <person name="Wallace J."/>
            <person name="Van De Peer Y."/>
            <person name="Van Deynze A."/>
        </authorList>
    </citation>
    <scope>NUCLEOTIDE SEQUENCE</scope>
    <source>
        <tissue evidence="9">Leaves</tissue>
    </source>
</reference>
<dbReference type="SUPFAM" id="SSF53098">
    <property type="entry name" value="Ribonuclease H-like"/>
    <property type="match status" value="1"/>
</dbReference>
<dbReference type="InterPro" id="IPR013520">
    <property type="entry name" value="Ribonucl_H"/>
</dbReference>
<feature type="region of interest" description="Disordered" evidence="7">
    <location>
        <begin position="388"/>
        <end position="441"/>
    </location>
</feature>
<evidence type="ECO:0000313" key="10">
    <source>
        <dbReference type="Proteomes" id="UP000636709"/>
    </source>
</evidence>
<evidence type="ECO:0000259" key="8">
    <source>
        <dbReference type="SMART" id="SM00479"/>
    </source>
</evidence>
<protein>
    <recommendedName>
        <fullName evidence="8">Exonuclease domain-containing protein</fullName>
    </recommendedName>
</protein>
<name>A0A835C345_9POAL</name>
<evidence type="ECO:0000256" key="2">
    <source>
        <dbReference type="ARBA" id="ARBA00022722"/>
    </source>
</evidence>
<evidence type="ECO:0000256" key="5">
    <source>
        <dbReference type="ARBA" id="ARBA00022839"/>
    </source>
</evidence>
<dbReference type="InterPro" id="IPR012337">
    <property type="entry name" value="RNaseH-like_sf"/>
</dbReference>
<dbReference type="GO" id="GO:0046872">
    <property type="term" value="F:metal ion binding"/>
    <property type="evidence" value="ECO:0007669"/>
    <property type="project" value="UniProtKB-KW"/>
</dbReference>
<dbReference type="CDD" id="cd06127">
    <property type="entry name" value="DEDDh"/>
    <property type="match status" value="1"/>
</dbReference>
<evidence type="ECO:0000256" key="3">
    <source>
        <dbReference type="ARBA" id="ARBA00022723"/>
    </source>
</evidence>
<keyword evidence="5" id="KW-0269">Exonuclease</keyword>
<dbReference type="InterPro" id="IPR036397">
    <property type="entry name" value="RNaseH_sf"/>
</dbReference>
<dbReference type="SMART" id="SM00479">
    <property type="entry name" value="EXOIII"/>
    <property type="match status" value="1"/>
</dbReference>
<evidence type="ECO:0000256" key="7">
    <source>
        <dbReference type="SAM" id="MobiDB-lite"/>
    </source>
</evidence>
<dbReference type="EMBL" id="JACEFO010001669">
    <property type="protein sequence ID" value="KAF8722786.1"/>
    <property type="molecule type" value="Genomic_DNA"/>
</dbReference>
<dbReference type="PANTHER" id="PTHR30231">
    <property type="entry name" value="DNA POLYMERASE III SUBUNIT EPSILON"/>
    <property type="match status" value="1"/>
</dbReference>
<feature type="compositionally biased region" description="Low complexity" evidence="7">
    <location>
        <begin position="63"/>
        <end position="76"/>
    </location>
</feature>
<feature type="compositionally biased region" description="Pro residues" evidence="7">
    <location>
        <begin position="110"/>
        <end position="123"/>
    </location>
</feature>
<evidence type="ECO:0000256" key="4">
    <source>
        <dbReference type="ARBA" id="ARBA00022801"/>
    </source>
</evidence>
<feature type="compositionally biased region" description="Low complexity" evidence="7">
    <location>
        <begin position="161"/>
        <end position="180"/>
    </location>
</feature>
<proteinExistence type="predicted"/>
<dbReference type="PANTHER" id="PTHR30231:SF4">
    <property type="entry name" value="PROTEIN NEN2"/>
    <property type="match status" value="1"/>
</dbReference>
<evidence type="ECO:0000313" key="9">
    <source>
        <dbReference type="EMBL" id="KAF8722786.1"/>
    </source>
</evidence>
<evidence type="ECO:0000256" key="6">
    <source>
        <dbReference type="ARBA" id="ARBA00022842"/>
    </source>
</evidence>
<keyword evidence="3" id="KW-0479">Metal-binding</keyword>
<feature type="domain" description="Exonuclease" evidence="8">
    <location>
        <begin position="192"/>
        <end position="367"/>
    </location>
</feature>
<dbReference type="Gene3D" id="3.30.420.10">
    <property type="entry name" value="Ribonuclease H-like superfamily/Ribonuclease H"/>
    <property type="match status" value="1"/>
</dbReference>
<keyword evidence="6" id="KW-0460">Magnesium</keyword>
<keyword evidence="4" id="KW-0378">Hydrolase</keyword>
<accession>A0A835C345</accession>